<dbReference type="RefSeq" id="XP_035318261.1">
    <property type="nucleotide sequence ID" value="XM_035466492.1"/>
</dbReference>
<proteinExistence type="predicted"/>
<dbReference type="PANTHER" id="PTHR38789">
    <property type="entry name" value="REPRESSIBLE PROTEIN GRG1, PUTATIVE (AFU_ORTHOLOGUE AFUA_5G14210)-RELATED"/>
    <property type="match status" value="1"/>
</dbReference>
<organism evidence="2 3">
    <name type="scientific">Geosmithia morbida</name>
    <dbReference type="NCBI Taxonomy" id="1094350"/>
    <lineage>
        <taxon>Eukaryota</taxon>
        <taxon>Fungi</taxon>
        <taxon>Dikarya</taxon>
        <taxon>Ascomycota</taxon>
        <taxon>Pezizomycotina</taxon>
        <taxon>Sordariomycetes</taxon>
        <taxon>Hypocreomycetidae</taxon>
        <taxon>Hypocreales</taxon>
        <taxon>Bionectriaceae</taxon>
        <taxon>Geosmithia</taxon>
    </lineage>
</organism>
<dbReference type="PANTHER" id="PTHR38789:SF1">
    <property type="entry name" value="GLUCOSE-REPRESSIBLE GENE PROTEIN-RELATED"/>
    <property type="match status" value="1"/>
</dbReference>
<evidence type="ECO:0000313" key="3">
    <source>
        <dbReference type="Proteomes" id="UP000749293"/>
    </source>
</evidence>
<feature type="compositionally biased region" description="Basic and acidic residues" evidence="1">
    <location>
        <begin position="22"/>
        <end position="69"/>
    </location>
</feature>
<dbReference type="AlphaFoldDB" id="A0A9P4YRC0"/>
<dbReference type="Pfam" id="PF11034">
    <property type="entry name" value="Grg1"/>
    <property type="match status" value="1"/>
</dbReference>
<protein>
    <submittedName>
        <fullName evidence="2">Uncharacterized protein</fullName>
    </submittedName>
</protein>
<dbReference type="EMBL" id="JAANYQ010000022">
    <property type="protein sequence ID" value="KAF4119609.1"/>
    <property type="molecule type" value="Genomic_DNA"/>
</dbReference>
<evidence type="ECO:0000256" key="1">
    <source>
        <dbReference type="SAM" id="MobiDB-lite"/>
    </source>
</evidence>
<dbReference type="Proteomes" id="UP000749293">
    <property type="component" value="Unassembled WGS sequence"/>
</dbReference>
<gene>
    <name evidence="2" type="ORF">GMORB2_4518</name>
</gene>
<accession>A0A9P4YRC0</accession>
<comment type="caution">
    <text evidence="2">The sequence shown here is derived from an EMBL/GenBank/DDBJ whole genome shotgun (WGS) entry which is preliminary data.</text>
</comment>
<dbReference type="OrthoDB" id="10039103at2759"/>
<feature type="region of interest" description="Disordered" evidence="1">
    <location>
        <begin position="1"/>
        <end position="69"/>
    </location>
</feature>
<reference evidence="2" key="1">
    <citation type="submission" date="2020-03" db="EMBL/GenBank/DDBJ databases">
        <title>Site-based positive gene gene selection in Geosmithia morbida across the United States reveals a broad range of putative effectors and factors for local host and environmental adapation.</title>
        <authorList>
            <person name="Onufrak A."/>
            <person name="Murdoch R.W."/>
            <person name="Gazis R."/>
            <person name="Huff M."/>
            <person name="Staton M."/>
            <person name="Klingeman W."/>
            <person name="Hadziabdic D."/>
        </authorList>
    </citation>
    <scope>NUCLEOTIDE SEQUENCE</scope>
    <source>
        <strain evidence="2">1262</strain>
    </source>
</reference>
<dbReference type="GeneID" id="55970746"/>
<keyword evidence="3" id="KW-1185">Reference proteome</keyword>
<dbReference type="InterPro" id="IPR020100">
    <property type="entry name" value="Glc-repressible_Grg1"/>
</dbReference>
<sequence length="69" mass="7530">MESVKHSANYVGEKVQQAAHGSSKETNKHIAKDSDAPVRTRAEAGIDATDDKFKEEKHDSKGEAHKNLA</sequence>
<evidence type="ECO:0000313" key="2">
    <source>
        <dbReference type="EMBL" id="KAF4119609.1"/>
    </source>
</evidence>
<name>A0A9P4YRC0_9HYPO</name>